<protein>
    <recommendedName>
        <fullName evidence="1">non-specific serine/threonine protein kinase</fullName>
        <ecNumber evidence="1">2.7.11.1</ecNumber>
    </recommendedName>
</protein>
<dbReference type="GO" id="GO:0005524">
    <property type="term" value="F:ATP binding"/>
    <property type="evidence" value="ECO:0007669"/>
    <property type="project" value="UniProtKB-UniRule"/>
</dbReference>
<feature type="binding site" evidence="10">
    <location>
        <position position="289"/>
    </location>
    <ligand>
        <name>ATP</name>
        <dbReference type="ChEBI" id="CHEBI:30616"/>
    </ligand>
</feature>
<dbReference type="EC" id="2.7.11.1" evidence="1"/>
<feature type="compositionally biased region" description="Polar residues" evidence="11">
    <location>
        <begin position="20"/>
        <end position="33"/>
    </location>
</feature>
<keyword evidence="6 14" id="KW-0418">Kinase</keyword>
<comment type="catalytic activity">
    <reaction evidence="9">
        <text>L-seryl-[protein] + ATP = O-phospho-L-seryl-[protein] + ADP + H(+)</text>
        <dbReference type="Rhea" id="RHEA:17989"/>
        <dbReference type="Rhea" id="RHEA-COMP:9863"/>
        <dbReference type="Rhea" id="RHEA-COMP:11604"/>
        <dbReference type="ChEBI" id="CHEBI:15378"/>
        <dbReference type="ChEBI" id="CHEBI:29999"/>
        <dbReference type="ChEBI" id="CHEBI:30616"/>
        <dbReference type="ChEBI" id="CHEBI:83421"/>
        <dbReference type="ChEBI" id="CHEBI:456216"/>
        <dbReference type="EC" id="2.7.11.1"/>
    </reaction>
</comment>
<feature type="compositionally biased region" description="Polar residues" evidence="11">
    <location>
        <begin position="477"/>
        <end position="506"/>
    </location>
</feature>
<dbReference type="Gene3D" id="1.10.510.10">
    <property type="entry name" value="Transferase(Phosphotransferase) domain 1"/>
    <property type="match status" value="1"/>
</dbReference>
<reference evidence="15" key="1">
    <citation type="submission" date="2017-01" db="EMBL/GenBank/DDBJ databases">
        <authorList>
            <person name="Wang Y."/>
            <person name="White M."/>
            <person name="Kvist S."/>
            <person name="Moncalvo J.-M."/>
        </authorList>
    </citation>
    <scope>NUCLEOTIDE SEQUENCE [LARGE SCALE GENOMIC DNA]</scope>
    <source>
        <strain evidence="15">ID-206-W2</strain>
    </source>
</reference>
<proteinExistence type="predicted"/>
<evidence type="ECO:0000256" key="9">
    <source>
        <dbReference type="ARBA" id="ARBA00048679"/>
    </source>
</evidence>
<dbReference type="InterPro" id="IPR017892">
    <property type="entry name" value="Pkinase_C"/>
</dbReference>
<dbReference type="PROSITE" id="PS00108">
    <property type="entry name" value="PROTEIN_KINASE_ST"/>
    <property type="match status" value="1"/>
</dbReference>
<feature type="domain" description="Protein kinase" evidence="12">
    <location>
        <begin position="260"/>
        <end position="601"/>
    </location>
</feature>
<feature type="region of interest" description="Disordered" evidence="11">
    <location>
        <begin position="477"/>
        <end position="508"/>
    </location>
</feature>
<dbReference type="Gene3D" id="3.30.200.20">
    <property type="entry name" value="Phosphorylase Kinase, domain 1"/>
    <property type="match status" value="1"/>
</dbReference>
<evidence type="ECO:0000259" key="12">
    <source>
        <dbReference type="PROSITE" id="PS50011"/>
    </source>
</evidence>
<accession>A0A1R1XX09</accession>
<dbReference type="PROSITE" id="PS00107">
    <property type="entry name" value="PROTEIN_KINASE_ATP"/>
    <property type="match status" value="1"/>
</dbReference>
<evidence type="ECO:0000256" key="8">
    <source>
        <dbReference type="ARBA" id="ARBA00047899"/>
    </source>
</evidence>
<dbReference type="InterPro" id="IPR011009">
    <property type="entry name" value="Kinase-like_dom_sf"/>
</dbReference>
<dbReference type="Proteomes" id="UP000187429">
    <property type="component" value="Unassembled WGS sequence"/>
</dbReference>
<dbReference type="InterPro" id="IPR017441">
    <property type="entry name" value="Protein_kinase_ATP_BS"/>
</dbReference>
<dbReference type="GO" id="GO:0106310">
    <property type="term" value="F:protein serine kinase activity"/>
    <property type="evidence" value="ECO:0007669"/>
    <property type="project" value="RHEA"/>
</dbReference>
<evidence type="ECO:0000313" key="14">
    <source>
        <dbReference type="EMBL" id="OMJ19201.1"/>
    </source>
</evidence>
<evidence type="ECO:0000256" key="11">
    <source>
        <dbReference type="SAM" id="MobiDB-lite"/>
    </source>
</evidence>
<dbReference type="InterPro" id="IPR000961">
    <property type="entry name" value="AGC-kinase_C"/>
</dbReference>
<dbReference type="PROSITE" id="PS51285">
    <property type="entry name" value="AGC_KINASE_CTER"/>
    <property type="match status" value="1"/>
</dbReference>
<dbReference type="PANTHER" id="PTHR24356">
    <property type="entry name" value="SERINE/THREONINE-PROTEIN KINASE"/>
    <property type="match status" value="1"/>
</dbReference>
<dbReference type="GO" id="GO:0005816">
    <property type="term" value="C:spindle pole body"/>
    <property type="evidence" value="ECO:0007669"/>
    <property type="project" value="TreeGrafter"/>
</dbReference>
<keyword evidence="5 10" id="KW-0547">Nucleotide-binding</keyword>
<evidence type="ECO:0000313" key="15">
    <source>
        <dbReference type="Proteomes" id="UP000187429"/>
    </source>
</evidence>
<dbReference type="InterPro" id="IPR008271">
    <property type="entry name" value="Ser/Thr_kinase_AS"/>
</dbReference>
<evidence type="ECO:0000256" key="2">
    <source>
        <dbReference type="ARBA" id="ARBA00022527"/>
    </source>
</evidence>
<keyword evidence="15" id="KW-1185">Reference proteome</keyword>
<dbReference type="Pfam" id="PF00069">
    <property type="entry name" value="Pkinase"/>
    <property type="match status" value="2"/>
</dbReference>
<dbReference type="InterPro" id="IPR050236">
    <property type="entry name" value="Ser_Thr_kinase_AGC"/>
</dbReference>
<dbReference type="Pfam" id="PF00433">
    <property type="entry name" value="Pkinase_C"/>
    <property type="match status" value="1"/>
</dbReference>
<evidence type="ECO:0000256" key="5">
    <source>
        <dbReference type="ARBA" id="ARBA00022741"/>
    </source>
</evidence>
<evidence type="ECO:0000256" key="3">
    <source>
        <dbReference type="ARBA" id="ARBA00022553"/>
    </source>
</evidence>
<feature type="compositionally biased region" description="Polar residues" evidence="11">
    <location>
        <begin position="117"/>
        <end position="134"/>
    </location>
</feature>
<evidence type="ECO:0000256" key="6">
    <source>
        <dbReference type="ARBA" id="ARBA00022777"/>
    </source>
</evidence>
<keyword evidence="3" id="KW-0597">Phosphoprotein</keyword>
<keyword evidence="7 10" id="KW-0067">ATP-binding</keyword>
<feature type="domain" description="AGC-kinase C-terminal" evidence="13">
    <location>
        <begin position="602"/>
        <end position="697"/>
    </location>
</feature>
<evidence type="ECO:0000256" key="10">
    <source>
        <dbReference type="PROSITE-ProRule" id="PRU10141"/>
    </source>
</evidence>
<evidence type="ECO:0000256" key="4">
    <source>
        <dbReference type="ARBA" id="ARBA00022679"/>
    </source>
</evidence>
<dbReference type="PANTHER" id="PTHR24356:SF417">
    <property type="entry name" value="CELL CYCLE PROTEIN KINASE DBF2-RELATED"/>
    <property type="match status" value="1"/>
</dbReference>
<organism evidence="14 15">
    <name type="scientific">Smittium culicis</name>
    <dbReference type="NCBI Taxonomy" id="133412"/>
    <lineage>
        <taxon>Eukaryota</taxon>
        <taxon>Fungi</taxon>
        <taxon>Fungi incertae sedis</taxon>
        <taxon>Zoopagomycota</taxon>
        <taxon>Kickxellomycotina</taxon>
        <taxon>Harpellomycetes</taxon>
        <taxon>Harpellales</taxon>
        <taxon>Legeriomycetaceae</taxon>
        <taxon>Smittium</taxon>
    </lineage>
</organism>
<dbReference type="PROSITE" id="PS50011">
    <property type="entry name" value="PROTEIN_KINASE_DOM"/>
    <property type="match status" value="1"/>
</dbReference>
<dbReference type="SMART" id="SM00220">
    <property type="entry name" value="S_TKc"/>
    <property type="match status" value="1"/>
</dbReference>
<feature type="region of interest" description="Disordered" evidence="11">
    <location>
        <begin position="97"/>
        <end position="134"/>
    </location>
</feature>
<evidence type="ECO:0000259" key="13">
    <source>
        <dbReference type="PROSITE" id="PS51285"/>
    </source>
</evidence>
<dbReference type="SUPFAM" id="SSF56112">
    <property type="entry name" value="Protein kinase-like (PK-like)"/>
    <property type="match status" value="1"/>
</dbReference>
<dbReference type="FunFam" id="3.30.200.20:FF:000109">
    <property type="entry name" value="Non-specific serine/threonine protein kinase"/>
    <property type="match status" value="1"/>
</dbReference>
<evidence type="ECO:0000256" key="1">
    <source>
        <dbReference type="ARBA" id="ARBA00012513"/>
    </source>
</evidence>
<name>A0A1R1XX09_9FUNG</name>
<dbReference type="AlphaFoldDB" id="A0A1R1XX09"/>
<dbReference type="OrthoDB" id="18472at2759"/>
<keyword evidence="4" id="KW-0808">Transferase</keyword>
<gene>
    <name evidence="14" type="ORF">AYI69_g6725</name>
</gene>
<sequence length="697" mass="81447">MFTKIPSSTKNDDRQDIYPNWSSSSDQLSNNHNFPDDLQLDYDQISNTPITTNSQMDIDISKTINKSSLPNYDHAYQNQPQYNEQMEVETLSYRNSVNNSQFPQPQFTPLPPKNDSAPENRNSNFYNHPDSTASNQRFLPHYNIRRGLLGLPSEVKDLPPPNPANIPPPSGSLTQRNAMLLTLDPQIRRKIEAAHVYFLDYYYDHLLYIYNRQNRTRDFKTTLKSYQLPRSHLDHAWRNFLSNESNILRKRRVRTREHEFDIFAQIGQGGYGKVFLARKRDTNEVCALKKMSKKLLFKLNEVQHILTERDILRTGNSPWLVKLLYAFQDPENVFLAMEYVAGGDVRTLLNSNGILLNKHIKFYSAEMFVSVAALHTLGFVHRDLKPENFMIDSQGHIKLTDFGLSQGQLSRQRLKTMKDRLEKIKDEDINYYTSSEKRSFYRYWRRDEMPQAYSIVGSPDYMAPEILYTSINMSKINSESNTQPENKSQNIRSNTNSDNHSETANPDLNKDIGYDHRVDYWSLGCILYEFGAGYAPFTGQNSDDVWRNVYHWEKYFSKPEFDSVEAQQNFTDDMWDLITKLICHRDHRLCTLQEAQSHHFYSGYELAYMRDKFEPPFVPELENEIDTSYFDDFSNNQNLDLYREVIKKQNEVDGLIKESENEEAANSSSVNLSDENLVKSSAFAGFTYRHNKLNRYL</sequence>
<comment type="caution">
    <text evidence="14">The sequence shown here is derived from an EMBL/GenBank/DDBJ whole genome shotgun (WGS) entry which is preliminary data.</text>
</comment>
<keyword evidence="2" id="KW-0723">Serine/threonine-protein kinase</keyword>
<dbReference type="EMBL" id="LSSM01003074">
    <property type="protein sequence ID" value="OMJ19201.1"/>
    <property type="molecule type" value="Genomic_DNA"/>
</dbReference>
<evidence type="ECO:0000256" key="7">
    <source>
        <dbReference type="ARBA" id="ARBA00022840"/>
    </source>
</evidence>
<dbReference type="InterPro" id="IPR000719">
    <property type="entry name" value="Prot_kinase_dom"/>
</dbReference>
<dbReference type="GO" id="GO:0035556">
    <property type="term" value="P:intracellular signal transduction"/>
    <property type="evidence" value="ECO:0007669"/>
    <property type="project" value="TreeGrafter"/>
</dbReference>
<feature type="region of interest" description="Disordered" evidence="11">
    <location>
        <begin position="1"/>
        <end position="39"/>
    </location>
</feature>
<dbReference type="GO" id="GO:0004674">
    <property type="term" value="F:protein serine/threonine kinase activity"/>
    <property type="evidence" value="ECO:0007669"/>
    <property type="project" value="UniProtKB-KW"/>
</dbReference>
<comment type="catalytic activity">
    <reaction evidence="8">
        <text>L-threonyl-[protein] + ATP = O-phospho-L-threonyl-[protein] + ADP + H(+)</text>
        <dbReference type="Rhea" id="RHEA:46608"/>
        <dbReference type="Rhea" id="RHEA-COMP:11060"/>
        <dbReference type="Rhea" id="RHEA-COMP:11605"/>
        <dbReference type="ChEBI" id="CHEBI:15378"/>
        <dbReference type="ChEBI" id="CHEBI:30013"/>
        <dbReference type="ChEBI" id="CHEBI:30616"/>
        <dbReference type="ChEBI" id="CHEBI:61977"/>
        <dbReference type="ChEBI" id="CHEBI:456216"/>
        <dbReference type="EC" id="2.7.11.1"/>
    </reaction>
</comment>